<keyword evidence="3 6" id="KW-0812">Transmembrane</keyword>
<dbReference type="Proteomes" id="UP000011666">
    <property type="component" value="Unassembled WGS sequence"/>
</dbReference>
<feature type="transmembrane region" description="Helical" evidence="6">
    <location>
        <begin position="213"/>
        <end position="237"/>
    </location>
</feature>
<dbReference type="eggNOG" id="COG1276">
    <property type="taxonomic scope" value="Bacteria"/>
</dbReference>
<evidence type="ECO:0000313" key="9">
    <source>
        <dbReference type="Proteomes" id="UP000011666"/>
    </source>
</evidence>
<evidence type="ECO:0000313" key="8">
    <source>
        <dbReference type="EMBL" id="GAC68377.1"/>
    </source>
</evidence>
<evidence type="ECO:0000256" key="2">
    <source>
        <dbReference type="ARBA" id="ARBA00022475"/>
    </source>
</evidence>
<dbReference type="GO" id="GO:0006825">
    <property type="term" value="P:copper ion transport"/>
    <property type="evidence" value="ECO:0007669"/>
    <property type="project" value="InterPro"/>
</dbReference>
<organism evidence="8 9">
    <name type="scientific">Gordonia soli NBRC 108243</name>
    <dbReference type="NCBI Taxonomy" id="1223545"/>
    <lineage>
        <taxon>Bacteria</taxon>
        <taxon>Bacillati</taxon>
        <taxon>Actinomycetota</taxon>
        <taxon>Actinomycetes</taxon>
        <taxon>Mycobacteriales</taxon>
        <taxon>Gordoniaceae</taxon>
        <taxon>Gordonia</taxon>
    </lineage>
</organism>
<sequence length="306" mass="30777">MVTVTTTRRSALLMGGACVVTVAGLGLAWLLAHPDGPESTAIPANVAVGAAVLLVGLGGLPQLGAVPSSRLVGVVGAIWAVAALTTAWVRAADQAGVGVLRLDVGRFADSAHAGAPDLVAAGCAVLVVGWAVADLITETRIPVAAVAILAGVGLLATSISGHPGQTTWGPVLVGLHALAAAWWCGTLLALAVAVRGRSGWARALPVFSSRAQWAVGVIALTGVIAGIIEIGVGWVLVDTGYGRLLIAKSVGLVILVGIAAWHRSRWLPEVRRHRGSESTAIRRAAVEIAVMAVVIGLAVGLSATAP</sequence>
<feature type="transmembrane region" description="Helical" evidence="6">
    <location>
        <begin position="111"/>
        <end position="133"/>
    </location>
</feature>
<feature type="transmembrane region" description="Helical" evidence="6">
    <location>
        <begin position="284"/>
        <end position="305"/>
    </location>
</feature>
<keyword evidence="9" id="KW-1185">Reference proteome</keyword>
<keyword evidence="2" id="KW-1003">Cell membrane</keyword>
<evidence type="ECO:0000256" key="1">
    <source>
        <dbReference type="ARBA" id="ARBA00004651"/>
    </source>
</evidence>
<gene>
    <name evidence="8" type="ORF">GS4_15_00260</name>
</gene>
<proteinExistence type="predicted"/>
<comment type="caution">
    <text evidence="8">The sequence shown here is derived from an EMBL/GenBank/DDBJ whole genome shotgun (WGS) entry which is preliminary data.</text>
</comment>
<feature type="transmembrane region" description="Helical" evidence="6">
    <location>
        <begin position="171"/>
        <end position="192"/>
    </location>
</feature>
<evidence type="ECO:0000256" key="5">
    <source>
        <dbReference type="ARBA" id="ARBA00023136"/>
    </source>
</evidence>
<evidence type="ECO:0000256" key="6">
    <source>
        <dbReference type="SAM" id="Phobius"/>
    </source>
</evidence>
<comment type="subcellular location">
    <subcellularLocation>
        <location evidence="1">Cell membrane</location>
        <topology evidence="1">Multi-pass membrane protein</topology>
    </subcellularLocation>
</comment>
<dbReference type="Pfam" id="PF05425">
    <property type="entry name" value="CopD"/>
    <property type="match status" value="1"/>
</dbReference>
<keyword evidence="4 6" id="KW-1133">Transmembrane helix</keyword>
<dbReference type="GO" id="GO:0005886">
    <property type="term" value="C:plasma membrane"/>
    <property type="evidence" value="ECO:0007669"/>
    <property type="project" value="UniProtKB-SubCell"/>
</dbReference>
<feature type="transmembrane region" description="Helical" evidence="6">
    <location>
        <begin position="44"/>
        <end position="64"/>
    </location>
</feature>
<dbReference type="STRING" id="1223545.GS4_15_00260"/>
<dbReference type="InterPro" id="IPR032694">
    <property type="entry name" value="CopC/D"/>
</dbReference>
<name>M0QLX3_9ACTN</name>
<evidence type="ECO:0000259" key="7">
    <source>
        <dbReference type="Pfam" id="PF05425"/>
    </source>
</evidence>
<protein>
    <recommendedName>
        <fullName evidence="7">Copper resistance protein D domain-containing protein</fullName>
    </recommendedName>
</protein>
<feature type="transmembrane region" description="Helical" evidence="6">
    <location>
        <begin position="71"/>
        <end position="91"/>
    </location>
</feature>
<dbReference type="PANTHER" id="PTHR34820:SF4">
    <property type="entry name" value="INNER MEMBRANE PROTEIN YEBZ"/>
    <property type="match status" value="1"/>
</dbReference>
<dbReference type="EMBL" id="BANX01000015">
    <property type="protein sequence ID" value="GAC68377.1"/>
    <property type="molecule type" value="Genomic_DNA"/>
</dbReference>
<feature type="transmembrane region" description="Helical" evidence="6">
    <location>
        <begin position="140"/>
        <end position="159"/>
    </location>
</feature>
<accession>M0QLX3</accession>
<dbReference type="AlphaFoldDB" id="M0QLX3"/>
<reference evidence="8 9" key="1">
    <citation type="submission" date="2013-01" db="EMBL/GenBank/DDBJ databases">
        <title>Whole genome shotgun sequence of Gordonia soli NBRC 108243.</title>
        <authorList>
            <person name="Isaki-Nakamura S."/>
            <person name="Hosoyama A."/>
            <person name="Tsuchikane K."/>
            <person name="Ando Y."/>
            <person name="Baba S."/>
            <person name="Ohji S."/>
            <person name="Hamada M."/>
            <person name="Tamura T."/>
            <person name="Yamazoe A."/>
            <person name="Yamazaki S."/>
            <person name="Fujita N."/>
        </authorList>
    </citation>
    <scope>NUCLEOTIDE SEQUENCE [LARGE SCALE GENOMIC DNA]</scope>
    <source>
        <strain evidence="8 9">NBRC 108243</strain>
    </source>
</reference>
<feature type="transmembrane region" description="Helical" evidence="6">
    <location>
        <begin position="243"/>
        <end position="263"/>
    </location>
</feature>
<keyword evidence="5 6" id="KW-0472">Membrane</keyword>
<evidence type="ECO:0000256" key="3">
    <source>
        <dbReference type="ARBA" id="ARBA00022692"/>
    </source>
</evidence>
<feature type="transmembrane region" description="Helical" evidence="6">
    <location>
        <begin position="12"/>
        <end position="32"/>
    </location>
</feature>
<evidence type="ECO:0000256" key="4">
    <source>
        <dbReference type="ARBA" id="ARBA00022989"/>
    </source>
</evidence>
<dbReference type="PANTHER" id="PTHR34820">
    <property type="entry name" value="INNER MEMBRANE PROTEIN YEBZ"/>
    <property type="match status" value="1"/>
</dbReference>
<dbReference type="InterPro" id="IPR008457">
    <property type="entry name" value="Cu-R_CopD_dom"/>
</dbReference>
<feature type="domain" description="Copper resistance protein D" evidence="7">
    <location>
        <begin position="202"/>
        <end position="301"/>
    </location>
</feature>